<feature type="non-terminal residue" evidence="2">
    <location>
        <position position="1"/>
    </location>
</feature>
<dbReference type="GO" id="GO:0008757">
    <property type="term" value="F:S-adenosylmethionine-dependent methyltransferase activity"/>
    <property type="evidence" value="ECO:0007669"/>
    <property type="project" value="InterPro"/>
</dbReference>
<dbReference type="SUPFAM" id="SSF53335">
    <property type="entry name" value="S-adenosyl-L-methionine-dependent methyltransferases"/>
    <property type="match status" value="1"/>
</dbReference>
<dbReference type="AlphaFoldDB" id="X1MTL1"/>
<gene>
    <name evidence="2" type="ORF">S06H3_19889</name>
</gene>
<name>X1MTL1_9ZZZZ</name>
<accession>X1MTL1</accession>
<comment type="caution">
    <text evidence="2">The sequence shown here is derived from an EMBL/GenBank/DDBJ whole genome shotgun (WGS) entry which is preliminary data.</text>
</comment>
<dbReference type="Gene3D" id="3.40.50.150">
    <property type="entry name" value="Vaccinia Virus protein VP39"/>
    <property type="match status" value="1"/>
</dbReference>
<organism evidence="2">
    <name type="scientific">marine sediment metagenome</name>
    <dbReference type="NCBI Taxonomy" id="412755"/>
    <lineage>
        <taxon>unclassified sequences</taxon>
        <taxon>metagenomes</taxon>
        <taxon>ecological metagenomes</taxon>
    </lineage>
</organism>
<reference evidence="2" key="1">
    <citation type="journal article" date="2014" name="Front. Microbiol.">
        <title>High frequency of phylogenetically diverse reductive dehalogenase-homologous genes in deep subseafloor sedimentary metagenomes.</title>
        <authorList>
            <person name="Kawai M."/>
            <person name="Futagami T."/>
            <person name="Toyoda A."/>
            <person name="Takaki Y."/>
            <person name="Nishi S."/>
            <person name="Hori S."/>
            <person name="Arai W."/>
            <person name="Tsubouchi T."/>
            <person name="Morono Y."/>
            <person name="Uchiyama I."/>
            <person name="Ito T."/>
            <person name="Fujiyama A."/>
            <person name="Inagaki F."/>
            <person name="Takami H."/>
        </authorList>
    </citation>
    <scope>NUCLEOTIDE SEQUENCE</scope>
    <source>
        <strain evidence="2">Expedition CK06-06</strain>
    </source>
</reference>
<dbReference type="CDD" id="cd02440">
    <property type="entry name" value="AdoMet_MTases"/>
    <property type="match status" value="1"/>
</dbReference>
<dbReference type="InterPro" id="IPR013216">
    <property type="entry name" value="Methyltransf_11"/>
</dbReference>
<evidence type="ECO:0000259" key="1">
    <source>
        <dbReference type="Pfam" id="PF08241"/>
    </source>
</evidence>
<dbReference type="PANTHER" id="PTHR43591">
    <property type="entry name" value="METHYLTRANSFERASE"/>
    <property type="match status" value="1"/>
</dbReference>
<protein>
    <recommendedName>
        <fullName evidence="1">Methyltransferase type 11 domain-containing protein</fullName>
    </recommendedName>
</protein>
<sequence>KKKIIIEKYNSTSSFYDDRYRKIQNEKFELHFKNTNFNSKTLLDAGCGTGLLFEHISSLNDKNLGRTLRYIGTDISWKMLKHFYNKTKKIKNKINSNLILGDIENLPFREDKFNLIFSITSLQNLNDLKKGLKEIIRVGKENTALKLSILRKQLKLEEVITYLNSRIINLKTDILEDVEDVFIQGNLNKN</sequence>
<dbReference type="InterPro" id="IPR029063">
    <property type="entry name" value="SAM-dependent_MTases_sf"/>
</dbReference>
<dbReference type="Pfam" id="PF08241">
    <property type="entry name" value="Methyltransf_11"/>
    <property type="match status" value="1"/>
</dbReference>
<dbReference type="EMBL" id="BARV01010238">
    <property type="protein sequence ID" value="GAI09744.1"/>
    <property type="molecule type" value="Genomic_DNA"/>
</dbReference>
<proteinExistence type="predicted"/>
<feature type="domain" description="Methyltransferase type 11" evidence="1">
    <location>
        <begin position="43"/>
        <end position="142"/>
    </location>
</feature>
<evidence type="ECO:0000313" key="2">
    <source>
        <dbReference type="EMBL" id="GAI09744.1"/>
    </source>
</evidence>